<proteinExistence type="predicted"/>
<dbReference type="Proteomes" id="UP000016023">
    <property type="component" value="Unassembled WGS sequence"/>
</dbReference>
<dbReference type="AlphaFoldDB" id="H1Q420"/>
<dbReference type="STRING" id="883158.HMPREF9140_01658"/>
<feature type="region of interest" description="Disordered" evidence="1">
    <location>
        <begin position="1"/>
        <end position="39"/>
    </location>
</feature>
<accession>H1Q420</accession>
<comment type="caution">
    <text evidence="2">The sequence shown here is derived from an EMBL/GenBank/DDBJ whole genome shotgun (WGS) entry which is preliminary data.</text>
</comment>
<dbReference type="HOGENOM" id="CLU_3314688_0_0_10"/>
<evidence type="ECO:0000313" key="2">
    <source>
        <dbReference type="EMBL" id="EHO67941.1"/>
    </source>
</evidence>
<organism evidence="2 3">
    <name type="scientific">Prevotella micans F0438</name>
    <dbReference type="NCBI Taxonomy" id="883158"/>
    <lineage>
        <taxon>Bacteria</taxon>
        <taxon>Pseudomonadati</taxon>
        <taxon>Bacteroidota</taxon>
        <taxon>Bacteroidia</taxon>
        <taxon>Bacteroidales</taxon>
        <taxon>Prevotellaceae</taxon>
        <taxon>Prevotella</taxon>
    </lineage>
</organism>
<protein>
    <submittedName>
        <fullName evidence="2">Uncharacterized protein</fullName>
    </submittedName>
</protein>
<dbReference type="EMBL" id="AGWK01000044">
    <property type="protein sequence ID" value="EHO67941.1"/>
    <property type="molecule type" value="Genomic_DNA"/>
</dbReference>
<name>H1Q420_9BACT</name>
<gene>
    <name evidence="2" type="ORF">HMPREF9140_01658</name>
</gene>
<keyword evidence="3" id="KW-1185">Reference proteome</keyword>
<dbReference type="PATRIC" id="fig|883158.3.peg.1662"/>
<sequence length="39" mass="4384">MKYKPYHLSAKPAPKHYATISRREQMTSDDAGDSDATSK</sequence>
<evidence type="ECO:0000313" key="3">
    <source>
        <dbReference type="Proteomes" id="UP000016023"/>
    </source>
</evidence>
<reference evidence="2 3" key="1">
    <citation type="submission" date="2011-12" db="EMBL/GenBank/DDBJ databases">
        <title>The Genome Sequence of Prevotella micans F0438.</title>
        <authorList>
            <consortium name="The Broad Institute Genome Sequencing Platform"/>
            <person name="Earl A."/>
            <person name="Ward D."/>
            <person name="Feldgarden M."/>
            <person name="Gevers D."/>
            <person name="Izard J."/>
            <person name="Baranova O.V."/>
            <person name="Blanton J.M."/>
            <person name="Wade W.G."/>
            <person name="Dewhirst F.E."/>
            <person name="Young S.K."/>
            <person name="Zeng Q."/>
            <person name="Gargeya S."/>
            <person name="Fitzgerald M."/>
            <person name="Haas B."/>
            <person name="Abouelleil A."/>
            <person name="Alvarado L."/>
            <person name="Arachchi H.M."/>
            <person name="Berlin A."/>
            <person name="Chapman S.B."/>
            <person name="Gearin G."/>
            <person name="Goldberg J."/>
            <person name="Griggs A."/>
            <person name="Gujja S."/>
            <person name="Hansen M."/>
            <person name="Heiman D."/>
            <person name="Howarth C."/>
            <person name="Larimer J."/>
            <person name="Lui A."/>
            <person name="MacDonald P.J.P."/>
            <person name="McCowen C."/>
            <person name="Montmayeur A."/>
            <person name="Murphy C."/>
            <person name="Neiman D."/>
            <person name="Pearson M."/>
            <person name="Priest M."/>
            <person name="Roberts A."/>
            <person name="Saif S."/>
            <person name="Shea T."/>
            <person name="Sisk P."/>
            <person name="Stolte C."/>
            <person name="Sykes S."/>
            <person name="Wortman J."/>
            <person name="Nusbaum C."/>
            <person name="Birren B."/>
        </authorList>
    </citation>
    <scope>NUCLEOTIDE SEQUENCE [LARGE SCALE GENOMIC DNA]</scope>
    <source>
        <strain evidence="2 3">F0438</strain>
    </source>
</reference>
<evidence type="ECO:0000256" key="1">
    <source>
        <dbReference type="SAM" id="MobiDB-lite"/>
    </source>
</evidence>